<gene>
    <name evidence="3" type="ORF">EBO15_22850</name>
</gene>
<dbReference type="GO" id="GO:0032259">
    <property type="term" value="P:methylation"/>
    <property type="evidence" value="ECO:0007669"/>
    <property type="project" value="UniProtKB-KW"/>
</dbReference>
<dbReference type="SUPFAM" id="SSF53335">
    <property type="entry name" value="S-adenosyl-L-methionine-dependent methyltransferases"/>
    <property type="match status" value="1"/>
</dbReference>
<name>A0A3M2LVJ6_9ACTN</name>
<dbReference type="Proteomes" id="UP000282674">
    <property type="component" value="Unassembled WGS sequence"/>
</dbReference>
<dbReference type="CDD" id="cd02440">
    <property type="entry name" value="AdoMet_MTases"/>
    <property type="match status" value="1"/>
</dbReference>
<dbReference type="InterPro" id="IPR041698">
    <property type="entry name" value="Methyltransf_25"/>
</dbReference>
<evidence type="ECO:0000259" key="2">
    <source>
        <dbReference type="Pfam" id="PF13649"/>
    </source>
</evidence>
<keyword evidence="4" id="KW-1185">Reference proteome</keyword>
<keyword evidence="3" id="KW-0489">Methyltransferase</keyword>
<dbReference type="InterPro" id="IPR029063">
    <property type="entry name" value="SAM-dependent_MTases_sf"/>
</dbReference>
<sequence>MDARGWDERYSGRDLVWSADPNRFVAEECAGLAPGRALDVACGEGRNALWLAELGWTVTGVDFSAVAIARARELAETRGISAEFLVEDVIAWEPPSEAFDLVVIAYLQLPEIGGVLARASEALAPGGVLVFVGHDRTNLTEGVGGPQDPAVLHTPADVTAALPGLTVQRAERVRRPVEVDGEERFAVDTLVRAVRPPRT</sequence>
<evidence type="ECO:0000256" key="1">
    <source>
        <dbReference type="ARBA" id="ARBA00022679"/>
    </source>
</evidence>
<dbReference type="PANTHER" id="PTHR43861:SF3">
    <property type="entry name" value="PUTATIVE (AFU_ORTHOLOGUE AFUA_2G14390)-RELATED"/>
    <property type="match status" value="1"/>
</dbReference>
<dbReference type="GO" id="GO:0008168">
    <property type="term" value="F:methyltransferase activity"/>
    <property type="evidence" value="ECO:0007669"/>
    <property type="project" value="UniProtKB-KW"/>
</dbReference>
<proteinExistence type="predicted"/>
<dbReference type="AlphaFoldDB" id="A0A3M2LVJ6"/>
<accession>A0A3M2LVJ6</accession>
<dbReference type="Pfam" id="PF13649">
    <property type="entry name" value="Methyltransf_25"/>
    <property type="match status" value="1"/>
</dbReference>
<dbReference type="EMBL" id="RFFG01000042">
    <property type="protein sequence ID" value="RMI41519.1"/>
    <property type="molecule type" value="Genomic_DNA"/>
</dbReference>
<reference evidence="3 4" key="1">
    <citation type="submission" date="2018-10" db="EMBL/GenBank/DDBJ databases">
        <title>Isolation from soil.</title>
        <authorList>
            <person name="Hu J."/>
        </authorList>
    </citation>
    <scope>NUCLEOTIDE SEQUENCE [LARGE SCALE GENOMIC DNA]</scope>
    <source>
        <strain evidence="3 4">NEAU-Ht49</strain>
    </source>
</reference>
<dbReference type="OrthoDB" id="9786503at2"/>
<organism evidence="3 4">
    <name type="scientific">Actinomadura harenae</name>
    <dbReference type="NCBI Taxonomy" id="2483351"/>
    <lineage>
        <taxon>Bacteria</taxon>
        <taxon>Bacillati</taxon>
        <taxon>Actinomycetota</taxon>
        <taxon>Actinomycetes</taxon>
        <taxon>Streptosporangiales</taxon>
        <taxon>Thermomonosporaceae</taxon>
        <taxon>Actinomadura</taxon>
    </lineage>
</organism>
<dbReference type="Gene3D" id="3.40.50.150">
    <property type="entry name" value="Vaccinia Virus protein VP39"/>
    <property type="match status" value="1"/>
</dbReference>
<dbReference type="PANTHER" id="PTHR43861">
    <property type="entry name" value="TRANS-ACONITATE 2-METHYLTRANSFERASE-RELATED"/>
    <property type="match status" value="1"/>
</dbReference>
<evidence type="ECO:0000313" key="4">
    <source>
        <dbReference type="Proteomes" id="UP000282674"/>
    </source>
</evidence>
<comment type="caution">
    <text evidence="3">The sequence shown here is derived from an EMBL/GenBank/DDBJ whole genome shotgun (WGS) entry which is preliminary data.</text>
</comment>
<keyword evidence="1 3" id="KW-0808">Transferase</keyword>
<dbReference type="RefSeq" id="WP_122196518.1">
    <property type="nucleotide sequence ID" value="NZ_JBHSKC010000042.1"/>
</dbReference>
<evidence type="ECO:0000313" key="3">
    <source>
        <dbReference type="EMBL" id="RMI41519.1"/>
    </source>
</evidence>
<feature type="domain" description="Methyltransferase" evidence="2">
    <location>
        <begin position="38"/>
        <end position="127"/>
    </location>
</feature>
<protein>
    <submittedName>
        <fullName evidence="3">Class I SAM-dependent methyltransferase</fullName>
    </submittedName>
</protein>